<feature type="compositionally biased region" description="Basic and acidic residues" evidence="1">
    <location>
        <begin position="190"/>
        <end position="207"/>
    </location>
</feature>
<evidence type="ECO:0000256" key="1">
    <source>
        <dbReference type="SAM" id="MobiDB-lite"/>
    </source>
</evidence>
<feature type="compositionally biased region" description="Low complexity" evidence="1">
    <location>
        <begin position="219"/>
        <end position="230"/>
    </location>
</feature>
<organism evidence="2 3">
    <name type="scientific">Colletotrichum tanaceti</name>
    <dbReference type="NCBI Taxonomy" id="1306861"/>
    <lineage>
        <taxon>Eukaryota</taxon>
        <taxon>Fungi</taxon>
        <taxon>Dikarya</taxon>
        <taxon>Ascomycota</taxon>
        <taxon>Pezizomycotina</taxon>
        <taxon>Sordariomycetes</taxon>
        <taxon>Hypocreomycetidae</taxon>
        <taxon>Glomerellales</taxon>
        <taxon>Glomerellaceae</taxon>
        <taxon>Colletotrichum</taxon>
        <taxon>Colletotrichum destructivum species complex</taxon>
    </lineage>
</organism>
<evidence type="ECO:0000313" key="3">
    <source>
        <dbReference type="Proteomes" id="UP000310108"/>
    </source>
</evidence>
<dbReference type="Proteomes" id="UP000310108">
    <property type="component" value="Unassembled WGS sequence"/>
</dbReference>
<dbReference type="AlphaFoldDB" id="A0A4U6XDE7"/>
<name>A0A4U6XDE7_9PEZI</name>
<sequence length="266" mass="28395">MLRVPTTKILRHGRPSTRFAPWPNGGGDGDAKSTRRSDGRSTVDRSEAGDANRLVAAIVINVCVREAEHADSLTKTDAVTTTTTTRALELRVRPPPHHVRHLIDNKHNINITTTRCVSATTTTTTTTLGNFPSGGATQLRADRSDAVTDAVLHPAAAAAATTAGHTGKQLATANADADAFTRRRHRLAKPGRDLGRRRQRRQADARAAHRPGLHSGPRSVAVESLSSPSSGIKSEMPARPRGGTNSTLLSRDLGTNKIGFGKLLRN</sequence>
<proteinExistence type="predicted"/>
<keyword evidence="3" id="KW-1185">Reference proteome</keyword>
<feature type="region of interest" description="Disordered" evidence="1">
    <location>
        <begin position="1"/>
        <end position="46"/>
    </location>
</feature>
<comment type="caution">
    <text evidence="2">The sequence shown here is derived from an EMBL/GenBank/DDBJ whole genome shotgun (WGS) entry which is preliminary data.</text>
</comment>
<feature type="region of interest" description="Disordered" evidence="1">
    <location>
        <begin position="184"/>
        <end position="252"/>
    </location>
</feature>
<protein>
    <submittedName>
        <fullName evidence="2">Uncharacterized protein</fullName>
    </submittedName>
</protein>
<feature type="compositionally biased region" description="Basic and acidic residues" evidence="1">
    <location>
        <begin position="29"/>
        <end position="46"/>
    </location>
</feature>
<reference evidence="2 3" key="1">
    <citation type="journal article" date="2019" name="PLoS ONE">
        <title>Comparative genome analysis indicates high evolutionary potential of pathogenicity genes in Colletotrichum tanaceti.</title>
        <authorList>
            <person name="Lelwala R.V."/>
            <person name="Korhonen P.K."/>
            <person name="Young N.D."/>
            <person name="Scott J.B."/>
            <person name="Ades P.A."/>
            <person name="Gasser R.B."/>
            <person name="Taylor P.W.J."/>
        </authorList>
    </citation>
    <scope>NUCLEOTIDE SEQUENCE [LARGE SCALE GENOMIC DNA]</scope>
    <source>
        <strain evidence="2">BRIP57314</strain>
    </source>
</reference>
<accession>A0A4U6XDE7</accession>
<gene>
    <name evidence="2" type="ORF">CTA1_13246</name>
</gene>
<dbReference type="EMBL" id="PJEX01000184">
    <property type="protein sequence ID" value="TKW53464.1"/>
    <property type="molecule type" value="Genomic_DNA"/>
</dbReference>
<evidence type="ECO:0000313" key="2">
    <source>
        <dbReference type="EMBL" id="TKW53464.1"/>
    </source>
</evidence>